<gene>
    <name evidence="1" type="ORF">Vgi01_25190</name>
</gene>
<dbReference type="RefSeq" id="WP_239088920.1">
    <property type="nucleotide sequence ID" value="NZ_BAAAGZ010000028.1"/>
</dbReference>
<dbReference type="Gene3D" id="3.40.50.1000">
    <property type="entry name" value="HAD superfamily/HAD-like"/>
    <property type="match status" value="1"/>
</dbReference>
<keyword evidence="2" id="KW-1185">Reference proteome</keyword>
<comment type="caution">
    <text evidence="1">The sequence shown here is derived from an EMBL/GenBank/DDBJ whole genome shotgun (WGS) entry which is preliminary data.</text>
</comment>
<proteinExistence type="predicted"/>
<reference evidence="1 2" key="1">
    <citation type="submission" date="2021-01" db="EMBL/GenBank/DDBJ databases">
        <title>Whole genome shotgun sequence of Verrucosispora gifhornensis NBRC 16317.</title>
        <authorList>
            <person name="Komaki H."/>
            <person name="Tamura T."/>
        </authorList>
    </citation>
    <scope>NUCLEOTIDE SEQUENCE [LARGE SCALE GENOMIC DNA]</scope>
    <source>
        <strain evidence="1 2">NBRC 16317</strain>
    </source>
</reference>
<evidence type="ECO:0000313" key="2">
    <source>
        <dbReference type="Proteomes" id="UP000647860"/>
    </source>
</evidence>
<dbReference type="InterPro" id="IPR023214">
    <property type="entry name" value="HAD_sf"/>
</dbReference>
<dbReference type="InterPro" id="IPR006357">
    <property type="entry name" value="HAD-SF_hydro_IIA"/>
</dbReference>
<evidence type="ECO:0000313" key="1">
    <source>
        <dbReference type="EMBL" id="GIJ15835.1"/>
    </source>
</evidence>
<protein>
    <recommendedName>
        <fullName evidence="3">TIGR01458 family HAD-type hydrolase</fullName>
    </recommendedName>
</protein>
<dbReference type="Pfam" id="PF13344">
    <property type="entry name" value="Hydrolase_6"/>
    <property type="match status" value="1"/>
</dbReference>
<dbReference type="InterPro" id="IPR036412">
    <property type="entry name" value="HAD-like_sf"/>
</dbReference>
<organism evidence="1 2">
    <name type="scientific">Micromonospora gifhornensis</name>
    <dbReference type="NCBI Taxonomy" id="84594"/>
    <lineage>
        <taxon>Bacteria</taxon>
        <taxon>Bacillati</taxon>
        <taxon>Actinomycetota</taxon>
        <taxon>Actinomycetes</taxon>
        <taxon>Micromonosporales</taxon>
        <taxon>Micromonosporaceae</taxon>
        <taxon>Micromonospora</taxon>
    </lineage>
</organism>
<dbReference type="EMBL" id="BOPA01000018">
    <property type="protein sequence ID" value="GIJ15835.1"/>
    <property type="molecule type" value="Genomic_DNA"/>
</dbReference>
<name>A0ABQ4ID40_9ACTN</name>
<sequence>MTAIRAVLLDLEGTLYANRRVIGGASDAIAELRERGLGVRFLTNTDSKTA</sequence>
<dbReference type="Proteomes" id="UP000647860">
    <property type="component" value="Unassembled WGS sequence"/>
</dbReference>
<accession>A0ABQ4ID40</accession>
<dbReference type="SUPFAM" id="SSF56784">
    <property type="entry name" value="HAD-like"/>
    <property type="match status" value="1"/>
</dbReference>
<evidence type="ECO:0008006" key="3">
    <source>
        <dbReference type="Google" id="ProtNLM"/>
    </source>
</evidence>